<feature type="region of interest" description="Disordered" evidence="1">
    <location>
        <begin position="205"/>
        <end position="323"/>
    </location>
</feature>
<dbReference type="EMBL" id="SIDB01000003">
    <property type="protein sequence ID" value="KAI3434616.1"/>
    <property type="molecule type" value="Genomic_DNA"/>
</dbReference>
<feature type="compositionally biased region" description="Low complexity" evidence="1">
    <location>
        <begin position="486"/>
        <end position="497"/>
    </location>
</feature>
<evidence type="ECO:0000256" key="1">
    <source>
        <dbReference type="SAM" id="MobiDB-lite"/>
    </source>
</evidence>
<feature type="region of interest" description="Disordered" evidence="1">
    <location>
        <begin position="473"/>
        <end position="556"/>
    </location>
</feature>
<feature type="compositionally biased region" description="Low complexity" evidence="1">
    <location>
        <begin position="535"/>
        <end position="550"/>
    </location>
</feature>
<feature type="compositionally biased region" description="Low complexity" evidence="1">
    <location>
        <begin position="19"/>
        <end position="32"/>
    </location>
</feature>
<feature type="compositionally biased region" description="Low complexity" evidence="1">
    <location>
        <begin position="253"/>
        <end position="286"/>
    </location>
</feature>
<reference evidence="2" key="1">
    <citation type="journal article" date="2019" name="Plant J.">
        <title>Chlorella vulgaris genome assembly and annotation reveals the molecular basis for metabolic acclimation to high light conditions.</title>
        <authorList>
            <person name="Cecchin M."/>
            <person name="Marcolungo L."/>
            <person name="Rossato M."/>
            <person name="Girolomoni L."/>
            <person name="Cosentino E."/>
            <person name="Cuine S."/>
            <person name="Li-Beisson Y."/>
            <person name="Delledonne M."/>
            <person name="Ballottari M."/>
        </authorList>
    </citation>
    <scope>NUCLEOTIDE SEQUENCE</scope>
    <source>
        <strain evidence="2">211/11P</strain>
    </source>
</reference>
<organism evidence="2 3">
    <name type="scientific">Chlorella vulgaris</name>
    <name type="common">Green alga</name>
    <dbReference type="NCBI Taxonomy" id="3077"/>
    <lineage>
        <taxon>Eukaryota</taxon>
        <taxon>Viridiplantae</taxon>
        <taxon>Chlorophyta</taxon>
        <taxon>core chlorophytes</taxon>
        <taxon>Trebouxiophyceae</taxon>
        <taxon>Chlorellales</taxon>
        <taxon>Chlorellaceae</taxon>
        <taxon>Chlorella clade</taxon>
        <taxon>Chlorella</taxon>
    </lineage>
</organism>
<accession>A0A9D4YZL2</accession>
<evidence type="ECO:0000313" key="2">
    <source>
        <dbReference type="EMBL" id="KAI3434616.1"/>
    </source>
</evidence>
<feature type="compositionally biased region" description="Basic and acidic residues" evidence="1">
    <location>
        <begin position="33"/>
        <end position="44"/>
    </location>
</feature>
<dbReference type="Proteomes" id="UP001055712">
    <property type="component" value="Unassembled WGS sequence"/>
</dbReference>
<dbReference type="AlphaFoldDB" id="A0A9D4YZL2"/>
<keyword evidence="3" id="KW-1185">Reference proteome</keyword>
<feature type="compositionally biased region" description="Acidic residues" evidence="1">
    <location>
        <begin position="501"/>
        <end position="513"/>
    </location>
</feature>
<sequence>MGHGASKQEGEAANQETQEANPTAEPAAAALAEPERPSEQRQIEDLLEGITRRLPLAAAPACPPRPVAAKIAPASNSDSPTVGRHASPPPRCLSYSDIDAAACHLFGRVEKSGGHAVPLPAGRLSACCRMPDSLVPHHSFTMYGQPFLVPQVLNYPQPGGEEHEFLRSEKVRFAELHELLEQLIDRVFLTEGAGSGDEHAPRCSFRLCYDPSTPQRPDQQEEEEAQQEEKRDTDVSSSGCDEGTTDVDSITRDGAGAAADLGGGSAAASSSAGSGAGSAATDNSAGQAAIGTVPADDVADCEADSKASDDDDEGWETGGQGGGLLSNAAMEAAAVRLFGCGGGSTQSLVPASMPAAAHSLHSRLHLLIAEVFLADSHVSPHFLLVWDAEDDALGYVSAAGVACFNAAAAVGEPAHRSDAPARREHQGSRSRPWFLAACRLLSQCLTGSHQDLSLAAEVHAQVVLRYTPRFSQRAREKGSRGRRRLPPLCRPAAPALAGTREEEEDDEAEEEIDASSSGCDEGTTNVNSITGDGAGLATDDGGGSAAASSSAGGGAGFAATDNSAGQAAIGTVPADYVDNCEVESKASDDDDEGWETGGQGGGLLSNAAMEAAAVRLFGCGGGSTQSLVPASMPAAAHGLHSRLHLLIAKVFLADSHVSPHFLLVWDAEDDALGYVSAAGVACFNAAAAVGEPAHRSDAPARREHQASRSRPWFLAACRLLSQCLTGSHQDLSLAAEVHAQVVLRYTPRFSQVASLA</sequence>
<feature type="region of interest" description="Disordered" evidence="1">
    <location>
        <begin position="67"/>
        <end position="88"/>
    </location>
</feature>
<gene>
    <name evidence="2" type="ORF">D9Q98_002683</name>
</gene>
<feature type="compositionally biased region" description="Basic and acidic residues" evidence="1">
    <location>
        <begin position="1"/>
        <end position="10"/>
    </location>
</feature>
<comment type="caution">
    <text evidence="2">The sequence shown here is derived from an EMBL/GenBank/DDBJ whole genome shotgun (WGS) entry which is preliminary data.</text>
</comment>
<name>A0A9D4YZL2_CHLVU</name>
<proteinExistence type="predicted"/>
<evidence type="ECO:0000313" key="3">
    <source>
        <dbReference type="Proteomes" id="UP001055712"/>
    </source>
</evidence>
<feature type="region of interest" description="Disordered" evidence="1">
    <location>
        <begin position="1"/>
        <end position="48"/>
    </location>
</feature>
<protein>
    <submittedName>
        <fullName evidence="2">Uncharacterized protein</fullName>
    </submittedName>
</protein>
<reference evidence="2" key="2">
    <citation type="submission" date="2020-11" db="EMBL/GenBank/DDBJ databases">
        <authorList>
            <person name="Cecchin M."/>
            <person name="Marcolungo L."/>
            <person name="Rossato M."/>
            <person name="Girolomoni L."/>
            <person name="Cosentino E."/>
            <person name="Cuine S."/>
            <person name="Li-Beisson Y."/>
            <person name="Delledonne M."/>
            <person name="Ballottari M."/>
        </authorList>
    </citation>
    <scope>NUCLEOTIDE SEQUENCE</scope>
    <source>
        <strain evidence="2">211/11P</strain>
        <tissue evidence="2">Whole cell</tissue>
    </source>
</reference>